<dbReference type="EMBL" id="BAABCV010000002">
    <property type="protein sequence ID" value="GAA4087947.1"/>
    <property type="molecule type" value="Genomic_DNA"/>
</dbReference>
<name>A0ABP7WH02_9SPHI</name>
<dbReference type="InterPro" id="IPR025665">
    <property type="entry name" value="Beta-barrel_OMP_2"/>
</dbReference>
<feature type="domain" description="Outer membrane protein beta-barrel" evidence="2">
    <location>
        <begin position="19"/>
        <end position="183"/>
    </location>
</feature>
<gene>
    <name evidence="3" type="ORF">GCM10022392_06380</name>
</gene>
<feature type="chain" id="PRO_5047161994" description="Outer membrane protein beta-barrel domain-containing protein" evidence="1">
    <location>
        <begin position="21"/>
        <end position="209"/>
    </location>
</feature>
<evidence type="ECO:0000313" key="4">
    <source>
        <dbReference type="Proteomes" id="UP001500841"/>
    </source>
</evidence>
<dbReference type="Pfam" id="PF13568">
    <property type="entry name" value="OMP_b-brl_2"/>
    <property type="match status" value="1"/>
</dbReference>
<reference evidence="4" key="1">
    <citation type="journal article" date="2019" name="Int. J. Syst. Evol. Microbiol.">
        <title>The Global Catalogue of Microorganisms (GCM) 10K type strain sequencing project: providing services to taxonomists for standard genome sequencing and annotation.</title>
        <authorList>
            <consortium name="The Broad Institute Genomics Platform"/>
            <consortium name="The Broad Institute Genome Sequencing Center for Infectious Disease"/>
            <person name="Wu L."/>
            <person name="Ma J."/>
        </authorList>
    </citation>
    <scope>NUCLEOTIDE SEQUENCE [LARGE SCALE GENOMIC DNA]</scope>
    <source>
        <strain evidence="4">JCM 17085</strain>
    </source>
</reference>
<accession>A0ABP7WH02</accession>
<feature type="signal peptide" evidence="1">
    <location>
        <begin position="1"/>
        <end position="20"/>
    </location>
</feature>
<keyword evidence="1" id="KW-0732">Signal</keyword>
<dbReference type="RefSeq" id="WP_345100998.1">
    <property type="nucleotide sequence ID" value="NZ_BAABCV010000002.1"/>
</dbReference>
<proteinExistence type="predicted"/>
<keyword evidence="4" id="KW-1185">Reference proteome</keyword>
<evidence type="ECO:0000313" key="3">
    <source>
        <dbReference type="EMBL" id="GAA4087947.1"/>
    </source>
</evidence>
<sequence length="209" mass="22787">MKKAVLLTLLIGIVSVSAQAQKLTYGAKVSGGIAYQQIKNTEIRSTGSIKTFNIKGVVQMPVKNNFWLEGALGIVGKGGVFYQDALTTTVHLTYLELPAEIMRKFTFTNLGIFYLGAGGYISGGIGGKLDYETPGTKSTDKLKFGEDLDARRYDTGLDFSTGFEFRNHVTFNMGYKLGLNNIASVPQQDTGTSVVRNREFTIGLGYLLK</sequence>
<evidence type="ECO:0000259" key="2">
    <source>
        <dbReference type="Pfam" id="PF13568"/>
    </source>
</evidence>
<protein>
    <recommendedName>
        <fullName evidence="2">Outer membrane protein beta-barrel domain-containing protein</fullName>
    </recommendedName>
</protein>
<comment type="caution">
    <text evidence="3">The sequence shown here is derived from an EMBL/GenBank/DDBJ whole genome shotgun (WGS) entry which is preliminary data.</text>
</comment>
<dbReference type="Proteomes" id="UP001500841">
    <property type="component" value="Unassembled WGS sequence"/>
</dbReference>
<organism evidence="3 4">
    <name type="scientific">Mucilaginibacter panaciglaebae</name>
    <dbReference type="NCBI Taxonomy" id="502331"/>
    <lineage>
        <taxon>Bacteria</taxon>
        <taxon>Pseudomonadati</taxon>
        <taxon>Bacteroidota</taxon>
        <taxon>Sphingobacteriia</taxon>
        <taxon>Sphingobacteriales</taxon>
        <taxon>Sphingobacteriaceae</taxon>
        <taxon>Mucilaginibacter</taxon>
    </lineage>
</organism>
<evidence type="ECO:0000256" key="1">
    <source>
        <dbReference type="SAM" id="SignalP"/>
    </source>
</evidence>